<dbReference type="EMBL" id="FPKR01000008">
    <property type="protein sequence ID" value="SFZ77063.1"/>
    <property type="molecule type" value="Genomic_DNA"/>
</dbReference>
<evidence type="ECO:0000313" key="3">
    <source>
        <dbReference type="Proteomes" id="UP000186513"/>
    </source>
</evidence>
<dbReference type="Proteomes" id="UP000186513">
    <property type="component" value="Unassembled WGS sequence"/>
</dbReference>
<dbReference type="GO" id="GO:0032297">
    <property type="term" value="P:negative regulation of DNA-templated DNA replication initiation"/>
    <property type="evidence" value="ECO:0007669"/>
    <property type="project" value="InterPro"/>
</dbReference>
<dbReference type="GO" id="GO:0006270">
    <property type="term" value="P:DNA replication initiation"/>
    <property type="evidence" value="ECO:0007669"/>
    <property type="project" value="TreeGrafter"/>
</dbReference>
<proteinExistence type="predicted"/>
<dbReference type="OrthoDB" id="9784878at2"/>
<gene>
    <name evidence="2" type="ORF">SAMN02745887_02215</name>
</gene>
<dbReference type="SUPFAM" id="SSF52540">
    <property type="entry name" value="P-loop containing nucleoside triphosphate hydrolases"/>
    <property type="match status" value="1"/>
</dbReference>
<protein>
    <submittedName>
        <fullName evidence="2">Regulatory inactivation of DnaA Hda protein</fullName>
    </submittedName>
</protein>
<dbReference type="InterPro" id="IPR055199">
    <property type="entry name" value="Hda_lid"/>
</dbReference>
<accession>A0A1K2HJX1</accession>
<evidence type="ECO:0000259" key="1">
    <source>
        <dbReference type="Pfam" id="PF22688"/>
    </source>
</evidence>
<dbReference type="InterPro" id="IPR017788">
    <property type="entry name" value="Hda"/>
</dbReference>
<dbReference type="Gene3D" id="1.10.8.60">
    <property type="match status" value="1"/>
</dbReference>
<sequence length="224" mass="24400">MKQLALDLQLPESFDFDDFLIGPNLEAFLALKAAAEREASDSCIYLWGAQAVGKSHLLHATISRAASLGLFARYWDAAQSALDESAHGYELLAVDHVDALDADGQIVLFGLINAQREAGRVIVSAGSLPPAQMPVREDLSTRLGWGLVFEIGEPADEDKAILLRHRARARGCDIDESVCRWLVTHQSRDLGSLTALLDRLDRAALAASRPLTLPFVRETLQAGE</sequence>
<dbReference type="GO" id="GO:0005886">
    <property type="term" value="C:plasma membrane"/>
    <property type="evidence" value="ECO:0007669"/>
    <property type="project" value="TreeGrafter"/>
</dbReference>
<dbReference type="PANTHER" id="PTHR30050:SF5">
    <property type="entry name" value="DNAA REGULATORY INACTIVATOR HDA"/>
    <property type="match status" value="1"/>
</dbReference>
<feature type="domain" description="Hda lid" evidence="1">
    <location>
        <begin position="156"/>
        <end position="220"/>
    </location>
</feature>
<organism evidence="2 3">
    <name type="scientific">Chitinimonas taiwanensis DSM 18899</name>
    <dbReference type="NCBI Taxonomy" id="1121279"/>
    <lineage>
        <taxon>Bacteria</taxon>
        <taxon>Pseudomonadati</taxon>
        <taxon>Pseudomonadota</taxon>
        <taxon>Betaproteobacteria</taxon>
        <taxon>Neisseriales</taxon>
        <taxon>Chitinibacteraceae</taxon>
        <taxon>Chitinimonas</taxon>
    </lineage>
</organism>
<dbReference type="STRING" id="1121279.SAMN02745887_02215"/>
<dbReference type="AlphaFoldDB" id="A0A1K2HJX1"/>
<dbReference type="Pfam" id="PF22688">
    <property type="entry name" value="Hda_lid"/>
    <property type="match status" value="1"/>
</dbReference>
<dbReference type="InterPro" id="IPR027417">
    <property type="entry name" value="P-loop_NTPase"/>
</dbReference>
<dbReference type="GO" id="GO:0003688">
    <property type="term" value="F:DNA replication origin binding"/>
    <property type="evidence" value="ECO:0007669"/>
    <property type="project" value="TreeGrafter"/>
</dbReference>
<dbReference type="NCBIfam" id="TIGR03420">
    <property type="entry name" value="DnaA_homol_Hda"/>
    <property type="match status" value="1"/>
</dbReference>
<name>A0A1K2HJX1_9NEIS</name>
<reference evidence="2 3" key="1">
    <citation type="submission" date="2016-11" db="EMBL/GenBank/DDBJ databases">
        <authorList>
            <person name="Jaros S."/>
            <person name="Januszkiewicz K."/>
            <person name="Wedrychowicz H."/>
        </authorList>
    </citation>
    <scope>NUCLEOTIDE SEQUENCE [LARGE SCALE GENOMIC DNA]</scope>
    <source>
        <strain evidence="2 3">DSM 18899</strain>
    </source>
</reference>
<keyword evidence="3" id="KW-1185">Reference proteome</keyword>
<dbReference type="RefSeq" id="WP_072428726.1">
    <property type="nucleotide sequence ID" value="NZ_FPKR01000008.1"/>
</dbReference>
<evidence type="ECO:0000313" key="2">
    <source>
        <dbReference type="EMBL" id="SFZ77063.1"/>
    </source>
</evidence>
<dbReference type="Gene3D" id="3.40.50.300">
    <property type="entry name" value="P-loop containing nucleotide triphosphate hydrolases"/>
    <property type="match status" value="1"/>
</dbReference>
<dbReference type="PANTHER" id="PTHR30050">
    <property type="entry name" value="CHROMOSOMAL REPLICATION INITIATOR PROTEIN DNAA"/>
    <property type="match status" value="1"/>
</dbReference>